<dbReference type="Proteomes" id="UP001301653">
    <property type="component" value="Unassembled WGS sequence"/>
</dbReference>
<proteinExistence type="predicted"/>
<gene>
    <name evidence="1" type="ORF">VA603_08135</name>
</gene>
<reference evidence="1 2" key="1">
    <citation type="submission" date="2023-12" db="EMBL/GenBank/DDBJ databases">
        <title>Stenotrophomonas guangdongensis sp. nov., isolated from wilted pepper plants (Capsicum annuum).</title>
        <authorList>
            <person name="Qiu M."/>
            <person name="Li Y."/>
            <person name="Liu Q."/>
            <person name="Zhang X."/>
            <person name="Huang Y."/>
            <person name="Guo R."/>
            <person name="Hu M."/>
            <person name="Zhou J."/>
            <person name="Zhou X."/>
        </authorList>
    </citation>
    <scope>NUCLEOTIDE SEQUENCE [LARGE SCALE GENOMIC DNA]</scope>
    <source>
        <strain evidence="1 2">MH1</strain>
    </source>
</reference>
<comment type="caution">
    <text evidence="1">The sequence shown here is derived from an EMBL/GenBank/DDBJ whole genome shotgun (WGS) entry which is preliminary data.</text>
</comment>
<keyword evidence="2" id="KW-1185">Reference proteome</keyword>
<name>A0ABU5V2B1_9GAMM</name>
<protein>
    <submittedName>
        <fullName evidence="1">5-carboxymethyl-2-hydroxymuconate Delta-isomerase</fullName>
    </submittedName>
</protein>
<dbReference type="InterPro" id="IPR004220">
    <property type="entry name" value="5-COMe_2-OHmuconate_Isoase"/>
</dbReference>
<sequence>MPHLTLEYSDNLGTAISPAVLRGLNHALVATGHFDEADIKTRALAFNCVAIGTDDAPRAFLAATLSLLSGRSLQVRQEIAQALLAALEAAVPANGNALQTSVQLVEIERDSYAKSHRA</sequence>
<dbReference type="PANTHER" id="PTHR37950:SF1">
    <property type="entry name" value="4-HYDROXYPHENYLACETATE CATABOLISM PROTEIN"/>
    <property type="match status" value="1"/>
</dbReference>
<dbReference type="CDD" id="cd00580">
    <property type="entry name" value="CHMI"/>
    <property type="match status" value="1"/>
</dbReference>
<organism evidence="1 2">
    <name type="scientific">Stenotrophomonas capsici</name>
    <dbReference type="NCBI Taxonomy" id="3110230"/>
    <lineage>
        <taxon>Bacteria</taxon>
        <taxon>Pseudomonadati</taxon>
        <taxon>Pseudomonadota</taxon>
        <taxon>Gammaproteobacteria</taxon>
        <taxon>Lysobacterales</taxon>
        <taxon>Lysobacteraceae</taxon>
        <taxon>Stenotrophomonas</taxon>
    </lineage>
</organism>
<evidence type="ECO:0000313" key="1">
    <source>
        <dbReference type="EMBL" id="MEA5667495.1"/>
    </source>
</evidence>
<dbReference type="EMBL" id="JAYFUH010000085">
    <property type="protein sequence ID" value="MEA5667495.1"/>
    <property type="molecule type" value="Genomic_DNA"/>
</dbReference>
<dbReference type="SUPFAM" id="SSF55331">
    <property type="entry name" value="Tautomerase/MIF"/>
    <property type="match status" value="1"/>
</dbReference>
<evidence type="ECO:0000313" key="2">
    <source>
        <dbReference type="Proteomes" id="UP001301653"/>
    </source>
</evidence>
<dbReference type="PANTHER" id="PTHR37950">
    <property type="entry name" value="4-HYDROXYPHENYLACETATE CATABOLISM PROTEIN"/>
    <property type="match status" value="1"/>
</dbReference>
<dbReference type="Pfam" id="PF02962">
    <property type="entry name" value="CHMI"/>
    <property type="match status" value="1"/>
</dbReference>
<dbReference type="RefSeq" id="WP_323438476.1">
    <property type="nucleotide sequence ID" value="NZ_JAYFUH010000085.1"/>
</dbReference>
<accession>A0ABU5V2B1</accession>
<dbReference type="InterPro" id="IPR014347">
    <property type="entry name" value="Tautomerase/MIF_sf"/>
</dbReference>
<dbReference type="Gene3D" id="3.30.429.10">
    <property type="entry name" value="Macrophage Migration Inhibitory Factor"/>
    <property type="match status" value="1"/>
</dbReference>